<dbReference type="RefSeq" id="WP_284826370.1">
    <property type="nucleotide sequence ID" value="NZ_CP126969.1"/>
</dbReference>
<evidence type="ECO:0000256" key="3">
    <source>
        <dbReference type="ARBA" id="ARBA00023125"/>
    </source>
</evidence>
<dbReference type="Pfam" id="PF03466">
    <property type="entry name" value="LysR_substrate"/>
    <property type="match status" value="1"/>
</dbReference>
<organism evidence="7 8">
    <name type="scientific">Corynebacterium breve</name>
    <dbReference type="NCBI Taxonomy" id="3049799"/>
    <lineage>
        <taxon>Bacteria</taxon>
        <taxon>Bacillati</taxon>
        <taxon>Actinomycetota</taxon>
        <taxon>Actinomycetes</taxon>
        <taxon>Mycobacteriales</taxon>
        <taxon>Corynebacteriaceae</taxon>
        <taxon>Corynebacterium</taxon>
    </lineage>
</organism>
<dbReference type="PROSITE" id="PS50931">
    <property type="entry name" value="HTH_LYSR"/>
    <property type="match status" value="1"/>
</dbReference>
<keyword evidence="5" id="KW-0804">Transcription</keyword>
<dbReference type="EMBL" id="CP126969">
    <property type="protein sequence ID" value="WIM68672.1"/>
    <property type="molecule type" value="Genomic_DNA"/>
</dbReference>
<dbReference type="InterPro" id="IPR050176">
    <property type="entry name" value="LTTR"/>
</dbReference>
<keyword evidence="8" id="KW-1185">Reference proteome</keyword>
<dbReference type="InterPro" id="IPR036390">
    <property type="entry name" value="WH_DNA-bd_sf"/>
</dbReference>
<dbReference type="NCBIfam" id="NF002964">
    <property type="entry name" value="PRK03635.1"/>
    <property type="match status" value="1"/>
</dbReference>
<evidence type="ECO:0000256" key="2">
    <source>
        <dbReference type="ARBA" id="ARBA00023015"/>
    </source>
</evidence>
<dbReference type="InterPro" id="IPR005119">
    <property type="entry name" value="LysR_subst-bd"/>
</dbReference>
<dbReference type="InterPro" id="IPR017685">
    <property type="entry name" value="ArgP"/>
</dbReference>
<keyword evidence="2" id="KW-0805">Transcription regulation</keyword>
<evidence type="ECO:0000313" key="8">
    <source>
        <dbReference type="Proteomes" id="UP001225598"/>
    </source>
</evidence>
<sequence>MDAIKMETLATIVDEGSFEQAAYALGISPSAVSQRVKSLEKSTGRVLLRRTTPVTATDAGEVIVQAARRMALLQAETDAKLKNRLSRVPLSIAVNADSLSTWFRPVLAEMAQLGKASLRLRVEDESQTLALLRRGDVLGAVTKESTPVSGCEVTSLSPQRYLAVAAPSLVAEGINWATLPVLRFGPADGLQDQMLDRHLTLGERVERAESIIPDVYAFTEAICVGLGWALLPEVLASDLVAQKRLVVLDDEPLEVPLYWQRWRLESELLSALTQAVISAGTTPDA</sequence>
<keyword evidence="4" id="KW-0010">Activator</keyword>
<gene>
    <name evidence="7" type="ORF">QP027_04590</name>
</gene>
<dbReference type="NCBIfam" id="TIGR03298">
    <property type="entry name" value="argP"/>
    <property type="match status" value="1"/>
</dbReference>
<feature type="domain" description="HTH lysR-type" evidence="6">
    <location>
        <begin position="1"/>
        <end position="57"/>
    </location>
</feature>
<proteinExistence type="inferred from homology"/>
<dbReference type="Gene3D" id="1.10.10.10">
    <property type="entry name" value="Winged helix-like DNA-binding domain superfamily/Winged helix DNA-binding domain"/>
    <property type="match status" value="1"/>
</dbReference>
<dbReference type="SUPFAM" id="SSF46785">
    <property type="entry name" value="Winged helix' DNA-binding domain"/>
    <property type="match status" value="1"/>
</dbReference>
<keyword evidence="3 7" id="KW-0238">DNA-binding</keyword>
<name>A0ABY8VHX9_9CORY</name>
<dbReference type="PANTHER" id="PTHR30579:SF2">
    <property type="entry name" value="HTH-TYPE TRANSCRIPTIONAL REGULATOR ARGP"/>
    <property type="match status" value="1"/>
</dbReference>
<dbReference type="Pfam" id="PF00126">
    <property type="entry name" value="HTH_1"/>
    <property type="match status" value="1"/>
</dbReference>
<dbReference type="SUPFAM" id="SSF53850">
    <property type="entry name" value="Periplasmic binding protein-like II"/>
    <property type="match status" value="1"/>
</dbReference>
<evidence type="ECO:0000313" key="7">
    <source>
        <dbReference type="EMBL" id="WIM68672.1"/>
    </source>
</evidence>
<dbReference type="InterPro" id="IPR036388">
    <property type="entry name" value="WH-like_DNA-bd_sf"/>
</dbReference>
<dbReference type="GO" id="GO:0003677">
    <property type="term" value="F:DNA binding"/>
    <property type="evidence" value="ECO:0007669"/>
    <property type="project" value="UniProtKB-KW"/>
</dbReference>
<dbReference type="PANTHER" id="PTHR30579">
    <property type="entry name" value="TRANSCRIPTIONAL REGULATOR"/>
    <property type="match status" value="1"/>
</dbReference>
<protein>
    <submittedName>
        <fullName evidence="7">ArgP/LysG family DNA-binding transcriptional regulator</fullName>
    </submittedName>
</protein>
<dbReference type="Proteomes" id="UP001225598">
    <property type="component" value="Chromosome"/>
</dbReference>
<accession>A0ABY8VHX9</accession>
<dbReference type="InterPro" id="IPR000847">
    <property type="entry name" value="LysR_HTH_N"/>
</dbReference>
<evidence type="ECO:0000256" key="1">
    <source>
        <dbReference type="ARBA" id="ARBA00009437"/>
    </source>
</evidence>
<evidence type="ECO:0000259" key="6">
    <source>
        <dbReference type="PROSITE" id="PS50931"/>
    </source>
</evidence>
<evidence type="ECO:0000256" key="5">
    <source>
        <dbReference type="ARBA" id="ARBA00023163"/>
    </source>
</evidence>
<reference evidence="7 8" key="1">
    <citation type="submission" date="2023-05" db="EMBL/GenBank/DDBJ databases">
        <title>Corynebacterium suedekumii sp. nov. and Corynebacterium breve sp. nov. isolated from raw cow's milk.</title>
        <authorList>
            <person name="Baer M.K."/>
            <person name="Mehl L."/>
            <person name="Hellmuth R."/>
            <person name="Marke G."/>
            <person name="Lipski A."/>
        </authorList>
    </citation>
    <scope>NUCLEOTIDE SEQUENCE [LARGE SCALE GENOMIC DNA]</scope>
    <source>
        <strain evidence="7 8">R4</strain>
    </source>
</reference>
<evidence type="ECO:0000256" key="4">
    <source>
        <dbReference type="ARBA" id="ARBA00023159"/>
    </source>
</evidence>
<dbReference type="Gene3D" id="3.40.190.290">
    <property type="match status" value="1"/>
</dbReference>
<comment type="similarity">
    <text evidence="1">Belongs to the LysR transcriptional regulatory family.</text>
</comment>